<name>A0ABR4MG34_9PEZI</name>
<evidence type="ECO:0000313" key="1">
    <source>
        <dbReference type="EMBL" id="KAL2887242.1"/>
    </source>
</evidence>
<dbReference type="RefSeq" id="XP_070858422.1">
    <property type="nucleotide sequence ID" value="XM_071000864.1"/>
</dbReference>
<keyword evidence="1" id="KW-0808">Transferase</keyword>
<dbReference type="InterPro" id="IPR003386">
    <property type="entry name" value="LACT/PDAT_acylTrfase"/>
</dbReference>
<organism evidence="1 2">
    <name type="scientific">Ceratocystis lukuohia</name>
    <dbReference type="NCBI Taxonomy" id="2019550"/>
    <lineage>
        <taxon>Eukaryota</taxon>
        <taxon>Fungi</taxon>
        <taxon>Dikarya</taxon>
        <taxon>Ascomycota</taxon>
        <taxon>Pezizomycotina</taxon>
        <taxon>Sordariomycetes</taxon>
        <taxon>Hypocreomycetidae</taxon>
        <taxon>Microascales</taxon>
        <taxon>Ceratocystidaceae</taxon>
        <taxon>Ceratocystis</taxon>
    </lineage>
</organism>
<protein>
    <submittedName>
        <fullName evidence="1">Phospholipid diacylglycerol acyltransferase</fullName>
    </submittedName>
</protein>
<evidence type="ECO:0000313" key="2">
    <source>
        <dbReference type="Proteomes" id="UP001610728"/>
    </source>
</evidence>
<dbReference type="Pfam" id="PF02450">
    <property type="entry name" value="LCAT"/>
    <property type="match status" value="1"/>
</dbReference>
<accession>A0ABR4MG34</accession>
<reference evidence="1 2" key="1">
    <citation type="submission" date="2020-05" db="EMBL/GenBank/DDBJ databases">
        <title>Ceratocystis lukuohia genome.</title>
        <authorList>
            <person name="Harrington T.C."/>
            <person name="Kim K."/>
            <person name="Mayers C.G."/>
        </authorList>
    </citation>
    <scope>NUCLEOTIDE SEQUENCE [LARGE SCALE GENOMIC DNA]</scope>
    <source>
        <strain evidence="1 2">C4212</strain>
    </source>
</reference>
<keyword evidence="1" id="KW-0012">Acyltransferase</keyword>
<proteinExistence type="predicted"/>
<dbReference type="GO" id="GO:0016746">
    <property type="term" value="F:acyltransferase activity"/>
    <property type="evidence" value="ECO:0007669"/>
    <property type="project" value="UniProtKB-KW"/>
</dbReference>
<comment type="caution">
    <text evidence="1">The sequence shown here is derived from an EMBL/GenBank/DDBJ whole genome shotgun (WGS) entry which is preliminary data.</text>
</comment>
<dbReference type="Proteomes" id="UP001610728">
    <property type="component" value="Unassembled WGS sequence"/>
</dbReference>
<keyword evidence="2" id="KW-1185">Reference proteome</keyword>
<dbReference type="GeneID" id="98118975"/>
<dbReference type="InterPro" id="IPR029058">
    <property type="entry name" value="AB_hydrolase_fold"/>
</dbReference>
<gene>
    <name evidence="1" type="ORF">HOO65_050363</name>
</gene>
<dbReference type="SUPFAM" id="SSF53474">
    <property type="entry name" value="alpha/beta-Hydrolases"/>
    <property type="match status" value="1"/>
</dbReference>
<dbReference type="PANTHER" id="PTHR11440">
    <property type="entry name" value="LECITHIN-CHOLESTEROL ACYLTRANSFERASE-RELATED"/>
    <property type="match status" value="1"/>
</dbReference>
<sequence>MMCNISIYMCWMWFESTTEPNPPAIHTSLQRHAYANRSLDLTSGEPKNFTIDDTMDYLYSTTEEWYRNMVKNSYLNRVAYSVDEVNANENDPSKWINPLETCMPLAPSLKVYCFYRVGKATERAYYYKKSNSILNSQPNITIDTSVTENHIDHGVIMGEGDGTVNLLSTGYMCNKGWKMPRYNPAGAKVTVMELPHNPEAMTCS</sequence>
<dbReference type="EMBL" id="JABSNW010000005">
    <property type="protein sequence ID" value="KAL2887242.1"/>
    <property type="molecule type" value="Genomic_DNA"/>
</dbReference>